<feature type="transmembrane region" description="Helical" evidence="1">
    <location>
        <begin position="248"/>
        <end position="266"/>
    </location>
</feature>
<feature type="transmembrane region" description="Helical" evidence="1">
    <location>
        <begin position="17"/>
        <end position="37"/>
    </location>
</feature>
<feature type="domain" description="Tyrosine specific protein phosphatases" evidence="2">
    <location>
        <begin position="361"/>
        <end position="430"/>
    </location>
</feature>
<gene>
    <name evidence="3" type="ORF">SAMN05216190_116102</name>
</gene>
<feature type="transmembrane region" description="Helical" evidence="1">
    <location>
        <begin position="135"/>
        <end position="153"/>
    </location>
</feature>
<evidence type="ECO:0000256" key="1">
    <source>
        <dbReference type="SAM" id="Phobius"/>
    </source>
</evidence>
<keyword evidence="4" id="KW-1185">Reference proteome</keyword>
<organism evidence="3 4">
    <name type="scientific">Pseudomonas borbori</name>
    <dbReference type="NCBI Taxonomy" id="289003"/>
    <lineage>
        <taxon>Bacteria</taxon>
        <taxon>Pseudomonadati</taxon>
        <taxon>Pseudomonadota</taxon>
        <taxon>Gammaproteobacteria</taxon>
        <taxon>Pseudomonadales</taxon>
        <taxon>Pseudomonadaceae</taxon>
        <taxon>Pseudomonas</taxon>
    </lineage>
</organism>
<dbReference type="AlphaFoldDB" id="A0A1I5SLF6"/>
<feature type="transmembrane region" description="Helical" evidence="1">
    <location>
        <begin position="90"/>
        <end position="108"/>
    </location>
</feature>
<feature type="transmembrane region" description="Helical" evidence="1">
    <location>
        <begin position="57"/>
        <end position="78"/>
    </location>
</feature>
<dbReference type="RefSeq" id="WP_170862216.1">
    <property type="nucleotide sequence ID" value="NZ_FOWX01000016.1"/>
</dbReference>
<feature type="transmembrane region" description="Helical" evidence="1">
    <location>
        <begin position="278"/>
        <end position="296"/>
    </location>
</feature>
<dbReference type="PANTHER" id="PTHR47216:SF4">
    <property type="entry name" value="OS01G0859400 PROTEIN"/>
    <property type="match status" value="1"/>
</dbReference>
<dbReference type="Pfam" id="PF00782">
    <property type="entry name" value="DSPc"/>
    <property type="match status" value="1"/>
</dbReference>
<dbReference type="CDD" id="cd14527">
    <property type="entry name" value="DSP_bac"/>
    <property type="match status" value="1"/>
</dbReference>
<name>A0A1I5SLF6_9PSED</name>
<evidence type="ECO:0000259" key="2">
    <source>
        <dbReference type="PROSITE" id="PS50056"/>
    </source>
</evidence>
<protein>
    <submittedName>
        <fullName evidence="3">Dual specificity phosphatase, catalytic domain</fullName>
    </submittedName>
</protein>
<dbReference type="CDD" id="cd03386">
    <property type="entry name" value="PAP2_Aur1_like"/>
    <property type="match status" value="1"/>
</dbReference>
<evidence type="ECO:0000313" key="4">
    <source>
        <dbReference type="Proteomes" id="UP000198784"/>
    </source>
</evidence>
<dbReference type="EMBL" id="FOWX01000016">
    <property type="protein sequence ID" value="SFP71634.1"/>
    <property type="molecule type" value="Genomic_DNA"/>
</dbReference>
<dbReference type="SUPFAM" id="SSF52799">
    <property type="entry name" value="(Phosphotyrosine protein) phosphatases II"/>
    <property type="match status" value="1"/>
</dbReference>
<proteinExistence type="predicted"/>
<evidence type="ECO:0000313" key="3">
    <source>
        <dbReference type="EMBL" id="SFP71634.1"/>
    </source>
</evidence>
<dbReference type="InterPro" id="IPR000340">
    <property type="entry name" value="Dual-sp_phosphatase_cat-dom"/>
</dbReference>
<reference evidence="4" key="1">
    <citation type="submission" date="2016-10" db="EMBL/GenBank/DDBJ databases">
        <authorList>
            <person name="Varghese N."/>
            <person name="Submissions S."/>
        </authorList>
    </citation>
    <scope>NUCLEOTIDE SEQUENCE [LARGE SCALE GENOMIC DNA]</scope>
    <source>
        <strain evidence="4">DSM 17834</strain>
    </source>
</reference>
<dbReference type="STRING" id="289003.SAMN05216190_116102"/>
<accession>A0A1I5SLF6</accession>
<dbReference type="InterPro" id="IPR020422">
    <property type="entry name" value="TYR_PHOSPHATASE_DUAL_dom"/>
</dbReference>
<dbReference type="PANTHER" id="PTHR47216">
    <property type="match status" value="1"/>
</dbReference>
<keyword evidence="1" id="KW-0812">Transmembrane</keyword>
<dbReference type="SMART" id="SM00195">
    <property type="entry name" value="DSPc"/>
    <property type="match status" value="1"/>
</dbReference>
<keyword evidence="1" id="KW-1133">Transmembrane helix</keyword>
<feature type="transmembrane region" description="Helical" evidence="1">
    <location>
        <begin position="160"/>
        <end position="179"/>
    </location>
</feature>
<dbReference type="InterPro" id="IPR000387">
    <property type="entry name" value="Tyr_Pase_dom"/>
</dbReference>
<dbReference type="InterPro" id="IPR029021">
    <property type="entry name" value="Prot-tyrosine_phosphatase-like"/>
</dbReference>
<dbReference type="Gene3D" id="3.90.190.10">
    <property type="entry name" value="Protein tyrosine phosphatase superfamily"/>
    <property type="match status" value="1"/>
</dbReference>
<dbReference type="PROSITE" id="PS50056">
    <property type="entry name" value="TYR_PHOSPHATASE_2"/>
    <property type="match status" value="1"/>
</dbReference>
<sequence length="452" mass="50461">MAGAAVSREAGLWKRGIVWLLLLAPLFFASYSFANWLSSQRDDVGSLMFAWENRMPLWPWTIVPYWSIDLLYGLSFLLPATRREMDRHGLRLLSVQLLCIAAFLLWPLRFTFERPELDGLFGSLFDVLMGFDKPFNQAPSLHIALLVVIWIMFARHTHGLWLRGLLHGWFALIGVSVLTTWQHHFIDVPTGVLAGWLCVWLWPQQGPSPLLDWQLAREPQRWRLALRYGLGAALLSALAVNLGGVWLWLLWPSFSLLLVALNYALFDAAGFQKDAKGHLSSAACWLLAPYLAAAWLNSRLWTRKHPQADEVSEGVWLGRIPAAGQADQFHALLDLCAELPRRAPAKAYRSLPVLDLSVPNAHTLQAAAQAIETLRQQGPLLVYCALGYSRSATAVAAWLLHSGRCQSVPDALARLRLARPQVVLSEAHQRALVDMQQLSGGATPVLAATHGY</sequence>
<dbReference type="Proteomes" id="UP000198784">
    <property type="component" value="Unassembled WGS sequence"/>
</dbReference>
<keyword evidence="1" id="KW-0472">Membrane</keyword>